<name>X1CS13_9ZZZZ</name>
<evidence type="ECO:0000313" key="1">
    <source>
        <dbReference type="EMBL" id="GAH10557.1"/>
    </source>
</evidence>
<dbReference type="EMBL" id="BART01039088">
    <property type="protein sequence ID" value="GAH10557.1"/>
    <property type="molecule type" value="Genomic_DNA"/>
</dbReference>
<dbReference type="AlphaFoldDB" id="X1CS13"/>
<organism evidence="1">
    <name type="scientific">marine sediment metagenome</name>
    <dbReference type="NCBI Taxonomy" id="412755"/>
    <lineage>
        <taxon>unclassified sequences</taxon>
        <taxon>metagenomes</taxon>
        <taxon>ecological metagenomes</taxon>
    </lineage>
</organism>
<evidence type="ECO:0008006" key="2">
    <source>
        <dbReference type="Google" id="ProtNLM"/>
    </source>
</evidence>
<feature type="non-terminal residue" evidence="1">
    <location>
        <position position="1"/>
    </location>
</feature>
<comment type="caution">
    <text evidence="1">The sequence shown here is derived from an EMBL/GenBank/DDBJ whole genome shotgun (WGS) entry which is preliminary data.</text>
</comment>
<protein>
    <recommendedName>
        <fullName evidence="2">Four helix bundle protein</fullName>
    </recommendedName>
</protein>
<reference evidence="1" key="1">
    <citation type="journal article" date="2014" name="Front. Microbiol.">
        <title>High frequency of phylogenetically diverse reductive dehalogenase-homologous genes in deep subseafloor sedimentary metagenomes.</title>
        <authorList>
            <person name="Kawai M."/>
            <person name="Futagami T."/>
            <person name="Toyoda A."/>
            <person name="Takaki Y."/>
            <person name="Nishi S."/>
            <person name="Hori S."/>
            <person name="Arai W."/>
            <person name="Tsubouchi T."/>
            <person name="Morono Y."/>
            <person name="Uchiyama I."/>
            <person name="Ito T."/>
            <person name="Fujiyama A."/>
            <person name="Inagaki F."/>
            <person name="Takami H."/>
        </authorList>
    </citation>
    <scope>NUCLEOTIDE SEQUENCE</scope>
    <source>
        <strain evidence="1">Expedition CK06-06</strain>
    </source>
</reference>
<sequence>NYISENEFQNTYDHCAKVRKIIDGLIRYLKKH</sequence>
<proteinExistence type="predicted"/>
<accession>X1CS13</accession>
<gene>
    <name evidence="1" type="ORF">S01H4_64452</name>
</gene>